<reference evidence="1 2" key="2">
    <citation type="submission" date="2018-11" db="EMBL/GenBank/DDBJ databases">
        <authorList>
            <consortium name="Pathogen Informatics"/>
        </authorList>
    </citation>
    <scope>NUCLEOTIDE SEQUENCE [LARGE SCALE GENOMIC DNA]</scope>
    <source>
        <strain evidence="1 2">NST_G2</strain>
    </source>
</reference>
<keyword evidence="2" id="KW-1185">Reference proteome</keyword>
<evidence type="ECO:0000313" key="1">
    <source>
        <dbReference type="EMBL" id="VDL92709.1"/>
    </source>
</evidence>
<organism evidence="3">
    <name type="scientific">Schistocephalus solidus</name>
    <name type="common">Tapeworm</name>
    <dbReference type="NCBI Taxonomy" id="70667"/>
    <lineage>
        <taxon>Eukaryota</taxon>
        <taxon>Metazoa</taxon>
        <taxon>Spiralia</taxon>
        <taxon>Lophotrochozoa</taxon>
        <taxon>Platyhelminthes</taxon>
        <taxon>Cestoda</taxon>
        <taxon>Eucestoda</taxon>
        <taxon>Diphyllobothriidea</taxon>
        <taxon>Diphyllobothriidae</taxon>
        <taxon>Schistocephalus</taxon>
    </lineage>
</organism>
<dbReference type="AlphaFoldDB" id="A0A183SQ26"/>
<accession>A0A183SQ26</accession>
<name>A0A183SQ26_SCHSO</name>
<evidence type="ECO:0000313" key="2">
    <source>
        <dbReference type="Proteomes" id="UP000275846"/>
    </source>
</evidence>
<reference evidence="3" key="1">
    <citation type="submission" date="2016-06" db="UniProtKB">
        <authorList>
            <consortium name="WormBaseParasite"/>
        </authorList>
    </citation>
    <scope>IDENTIFICATION</scope>
</reference>
<gene>
    <name evidence="1" type="ORF">SSLN_LOCUS6324</name>
</gene>
<evidence type="ECO:0000313" key="3">
    <source>
        <dbReference type="WBParaSite" id="SSLN_0000652601-mRNA-1"/>
    </source>
</evidence>
<protein>
    <submittedName>
        <fullName evidence="3">Reverse transcriptase domain-containing protein</fullName>
    </submittedName>
</protein>
<dbReference type="WBParaSite" id="SSLN_0000652601-mRNA-1">
    <property type="protein sequence ID" value="SSLN_0000652601-mRNA-1"/>
    <property type="gene ID" value="SSLN_0000652601"/>
</dbReference>
<proteinExistence type="predicted"/>
<dbReference type="Proteomes" id="UP000275846">
    <property type="component" value="Unassembled WGS sequence"/>
</dbReference>
<dbReference type="EMBL" id="UYSU01033637">
    <property type="protein sequence ID" value="VDL92709.1"/>
    <property type="molecule type" value="Genomic_DNA"/>
</dbReference>
<sequence length="79" mass="9136">MLSVLLMDAYREERPGIRIICMGVWRMRAPTTTVHDLHFADDRAFSTAMEEDVQNSIDPFAACCVKYGRPNHWLCTNYP</sequence>